<evidence type="ECO:0000256" key="12">
    <source>
        <dbReference type="PIRNR" id="PIRNR036958"/>
    </source>
</evidence>
<dbReference type="Gene3D" id="3.90.190.10">
    <property type="entry name" value="Protein tyrosine phosphatase superfamily"/>
    <property type="match status" value="1"/>
</dbReference>
<dbReference type="Pfam" id="PF03919">
    <property type="entry name" value="mRNA_cap_C"/>
    <property type="match status" value="1"/>
</dbReference>
<comment type="subcellular location">
    <subcellularLocation>
        <location evidence="1 12">Nucleus</location>
    </subcellularLocation>
</comment>
<evidence type="ECO:0000256" key="13">
    <source>
        <dbReference type="PIRSR" id="PIRSR036958-1"/>
    </source>
</evidence>
<dbReference type="Pfam" id="PF01331">
    <property type="entry name" value="mRNA_cap_enzyme"/>
    <property type="match status" value="1"/>
</dbReference>
<feature type="binding site" evidence="15">
    <location>
        <position position="332"/>
    </location>
    <ligand>
        <name>GTP</name>
        <dbReference type="ChEBI" id="CHEBI:37565"/>
    </ligand>
</feature>
<dbReference type="Gene3D" id="3.30.1490.430">
    <property type="match status" value="1"/>
</dbReference>
<feature type="domain" description="Tyrosine-protein phosphatase" evidence="17">
    <location>
        <begin position="38"/>
        <end position="186"/>
    </location>
</feature>
<protein>
    <recommendedName>
        <fullName evidence="12">mRNA-capping enzyme</fullName>
    </recommendedName>
    <domain>
        <recommendedName>
            <fullName evidence="12">mRNA 5'-triphosphate monophosphatase</fullName>
            <ecNumber evidence="12">3.6.1.74</ecNumber>
        </recommendedName>
        <alternativeName>
            <fullName evidence="12">mRNA 5'-phosphatase</fullName>
        </alternativeName>
    </domain>
    <domain>
        <recommendedName>
            <fullName evidence="12">mRNA guanylyltransferase</fullName>
            <ecNumber evidence="12">2.7.7.50</ecNumber>
        </recommendedName>
        <alternativeName>
            <fullName evidence="12">GTP--RNA guanylyltransferase</fullName>
            <shortName evidence="12">GTase</shortName>
        </alternativeName>
    </domain>
</protein>
<evidence type="ECO:0000256" key="2">
    <source>
        <dbReference type="ARBA" id="ARBA00022664"/>
    </source>
</evidence>
<keyword evidence="4 12" id="KW-0548">Nucleotidyltransferase</keyword>
<comment type="catalytic activity">
    <reaction evidence="11">
        <text>a 5'-end diphospho-ribonucleoside in mRNA + GTP + H(+) = a 5'-end (5'-triphosphoguanosine)-ribonucleoside in mRNA + diphosphate</text>
        <dbReference type="Rhea" id="RHEA:67012"/>
        <dbReference type="Rhea" id="RHEA-COMP:17165"/>
        <dbReference type="Rhea" id="RHEA-COMP:17166"/>
        <dbReference type="ChEBI" id="CHEBI:15378"/>
        <dbReference type="ChEBI" id="CHEBI:33019"/>
        <dbReference type="ChEBI" id="CHEBI:37565"/>
        <dbReference type="ChEBI" id="CHEBI:167616"/>
        <dbReference type="ChEBI" id="CHEBI:167617"/>
        <dbReference type="EC" id="2.7.7.50"/>
    </reaction>
    <physiologicalReaction direction="left-to-right" evidence="11">
        <dbReference type="Rhea" id="RHEA:67013"/>
    </physiologicalReaction>
</comment>
<dbReference type="EC" id="3.6.1.74" evidence="12"/>
<dbReference type="GO" id="GO:0005634">
    <property type="term" value="C:nucleus"/>
    <property type="evidence" value="ECO:0007669"/>
    <property type="project" value="UniProtKB-SubCell"/>
</dbReference>
<dbReference type="SUPFAM" id="SSF50249">
    <property type="entry name" value="Nucleic acid-binding proteins"/>
    <property type="match status" value="1"/>
</dbReference>
<feature type="active site" description="Phosphocysteine intermediate" evidence="13">
    <location>
        <position position="129"/>
    </location>
</feature>
<comment type="catalytic activity">
    <reaction evidence="12">
        <text>a 5'-end triphospho-ribonucleoside in mRNA + H2O = a 5'-end diphospho-ribonucleoside in mRNA + phosphate + H(+)</text>
        <dbReference type="Rhea" id="RHEA:67004"/>
        <dbReference type="Rhea" id="RHEA-COMP:17164"/>
        <dbReference type="Rhea" id="RHEA-COMP:17165"/>
        <dbReference type="ChEBI" id="CHEBI:15377"/>
        <dbReference type="ChEBI" id="CHEBI:15378"/>
        <dbReference type="ChEBI" id="CHEBI:43474"/>
        <dbReference type="ChEBI" id="CHEBI:167616"/>
        <dbReference type="ChEBI" id="CHEBI:167618"/>
        <dbReference type="EC" id="3.6.1.74"/>
    </reaction>
</comment>
<organism evidence="19">
    <name type="scientific">Culex pipiens</name>
    <name type="common">House mosquito</name>
    <dbReference type="NCBI Taxonomy" id="7175"/>
    <lineage>
        <taxon>Eukaryota</taxon>
        <taxon>Metazoa</taxon>
        <taxon>Ecdysozoa</taxon>
        <taxon>Arthropoda</taxon>
        <taxon>Hexapoda</taxon>
        <taxon>Insecta</taxon>
        <taxon>Pterygota</taxon>
        <taxon>Neoptera</taxon>
        <taxon>Endopterygota</taxon>
        <taxon>Diptera</taxon>
        <taxon>Nematocera</taxon>
        <taxon>Culicoidea</taxon>
        <taxon>Culicidae</taxon>
        <taxon>Culicinae</taxon>
        <taxon>Culicini</taxon>
        <taxon>Culex</taxon>
        <taxon>Culex</taxon>
    </lineage>
</organism>
<evidence type="ECO:0000256" key="14">
    <source>
        <dbReference type="PIRSR" id="PIRSR036958-2"/>
    </source>
</evidence>
<keyword evidence="2 12" id="KW-0507">mRNA processing</keyword>
<feature type="binding site" evidence="15">
    <location>
        <begin position="376"/>
        <end position="378"/>
    </location>
    <ligand>
        <name>GTP</name>
        <dbReference type="ChEBI" id="CHEBI:37565"/>
    </ligand>
</feature>
<keyword evidence="8 12" id="KW-0506">mRNA capping</keyword>
<evidence type="ECO:0000256" key="11">
    <source>
        <dbReference type="ARBA" id="ARBA00044624"/>
    </source>
</evidence>
<dbReference type="InterPro" id="IPR051029">
    <property type="entry name" value="mRNA_Capping_Enz/RNA_Phosphat"/>
</dbReference>
<dbReference type="GO" id="GO:0005524">
    <property type="term" value="F:ATP binding"/>
    <property type="evidence" value="ECO:0007669"/>
    <property type="project" value="InterPro"/>
</dbReference>
<dbReference type="Pfam" id="PF00782">
    <property type="entry name" value="DSPc"/>
    <property type="match status" value="1"/>
</dbReference>
<dbReference type="CDD" id="cd07895">
    <property type="entry name" value="Adenylation_mRNA_capping"/>
    <property type="match status" value="1"/>
</dbReference>
<dbReference type="PROSITE" id="PS00383">
    <property type="entry name" value="TYR_PHOSPHATASE_1"/>
    <property type="match status" value="1"/>
</dbReference>
<dbReference type="PANTHER" id="PTHR10367">
    <property type="entry name" value="MRNA-CAPPING ENZYME"/>
    <property type="match status" value="1"/>
</dbReference>
<feature type="active site" description="N6-GMP-lysine intermediate" evidence="14">
    <location>
        <position position="327"/>
    </location>
</feature>
<evidence type="ECO:0000256" key="4">
    <source>
        <dbReference type="ARBA" id="ARBA00022695"/>
    </source>
</evidence>
<dbReference type="GO" id="GO:0004651">
    <property type="term" value="F:polynucleotide 5'-phosphatase activity"/>
    <property type="evidence" value="ECO:0007669"/>
    <property type="project" value="UniProtKB-UniRule"/>
</dbReference>
<dbReference type="PIRSF" id="PIRSF036958">
    <property type="entry name" value="mRNA_capping_HCE"/>
    <property type="match status" value="1"/>
</dbReference>
<keyword evidence="6 12" id="KW-0378">Hydrolase</keyword>
<evidence type="ECO:0000256" key="10">
    <source>
        <dbReference type="ARBA" id="ARBA00023242"/>
    </source>
</evidence>
<dbReference type="Gene3D" id="2.40.50.140">
    <property type="entry name" value="Nucleic acid-binding proteins"/>
    <property type="match status" value="1"/>
</dbReference>
<keyword evidence="9 12" id="KW-0342">GTP-binding</keyword>
<feature type="binding site" evidence="15">
    <location>
        <begin position="582"/>
        <end position="587"/>
    </location>
    <ligand>
        <name>GTP</name>
        <dbReference type="ChEBI" id="CHEBI:37565"/>
    </ligand>
</feature>
<dbReference type="InterPro" id="IPR012340">
    <property type="entry name" value="NA-bd_OB-fold"/>
</dbReference>
<sequence>MSRGPGPIPNRWLHCPRKSETLIGDKFLAFKTPLKDDFDSQMPIECCFSPEMLFQVMKTYKVKIGLWIDLTNTNRFYDRSDVEDNGAQYVKLQCRGHGETPTREQTNAFIEIVEEFNRDHPMDIVGVHCTHGFNRTGFLIVCYLVEKNDFAVEAALAAFAKSRPPGIYKEDYIRELFRRYEDEEDAPPAPPLPDWCFEYDDTPNNGHGSAINVPVDESDDRAGQQADENGEFSGSKRNLGEDSEESTGGASKRKKHKKEFVNRNAKFMDGVPGVTHVSDQPRLGQLQQMVQSMCGWSSTGFPGSQPVSMDNTNLNLLHVKPYKVSWKADGTRYMMLIVKKGEVYFFDRDNSCFAVTGISFPHYSNLHNHLTNTLLDGEMVIDKVNGEKKPRYLAYDIIRYENEDISKKPFDPDRTMYIERRIIGPRTEAMKRGLIDQARQPFSIRIKAFWDVTQAQALLGPKFAKTLSHDPDGLIFQPAREPYVAGTCPDVLKWKPSTLNSVDFRLKIAEESGMGYEASSGKFAIPLTHLLFFRVLRKKIGLLFVGGLEAPFDKIKLTRELKELDNKIIECKYENNAWVFMRERTDKSFPNSFNTAKSVCHSIRYPVTTEILLNFIDKKRYREEDTFRMPNPPE</sequence>
<dbReference type="InterPro" id="IPR029021">
    <property type="entry name" value="Prot-tyrosine_phosphatase-like"/>
</dbReference>
<feature type="binding site" evidence="15">
    <location>
        <begin position="493"/>
        <end position="495"/>
    </location>
    <ligand>
        <name>GTP</name>
        <dbReference type="ChEBI" id="CHEBI:37565"/>
    </ligand>
</feature>
<dbReference type="GO" id="GO:0005525">
    <property type="term" value="F:GTP binding"/>
    <property type="evidence" value="ECO:0007669"/>
    <property type="project" value="UniProtKB-UniRule"/>
</dbReference>
<dbReference type="PROSITE" id="PS50056">
    <property type="entry name" value="TYR_PHOSPHATASE_2"/>
    <property type="match status" value="1"/>
</dbReference>
<feature type="binding site" evidence="15">
    <location>
        <position position="348"/>
    </location>
    <ligand>
        <name>GTP</name>
        <dbReference type="ChEBI" id="CHEBI:37565"/>
    </ligand>
</feature>
<dbReference type="GO" id="GO:0140818">
    <property type="term" value="F:mRNA 5'-triphosphate monophosphatase activity"/>
    <property type="evidence" value="ECO:0007669"/>
    <property type="project" value="UniProtKB-EC"/>
</dbReference>
<feature type="region of interest" description="Disordered" evidence="16">
    <location>
        <begin position="206"/>
        <end position="259"/>
    </location>
</feature>
<keyword evidence="10 12" id="KW-0539">Nucleus</keyword>
<evidence type="ECO:0000256" key="8">
    <source>
        <dbReference type="ARBA" id="ARBA00023042"/>
    </source>
</evidence>
<dbReference type="SUPFAM" id="SSF52799">
    <property type="entry name" value="(Phosphotyrosine protein) phosphatases II"/>
    <property type="match status" value="1"/>
</dbReference>
<evidence type="ECO:0000256" key="9">
    <source>
        <dbReference type="ARBA" id="ARBA00023134"/>
    </source>
</evidence>
<comment type="function">
    <text evidence="12">Bifunctional mRNA-capping enzyme exhibiting RNA 5'-triphosphate monophosphatase activity in the N-terminal part and mRNA guanylyltransferase activity in the C-terminal part. Catalyzes the first two steps of cap formation: by removing the gamma-phosphate from the 5'-triphosphate end of nascent mRNA to yield a diphosphate end, and by transferring the GMP moiety of GTP to the 5'-diphosphate terminus of RNA via a covalent enzyme-GMP reaction intermediate.</text>
</comment>
<evidence type="ECO:0000256" key="7">
    <source>
        <dbReference type="ARBA" id="ARBA00022912"/>
    </source>
</evidence>
<comment type="similarity">
    <text evidence="12">In the N-terminal section; belongs to the non-receptor class of the protein-tyrosine phosphatase family.</text>
</comment>
<feature type="domain" description="Tyrosine specific protein phosphatases" evidence="18">
    <location>
        <begin position="107"/>
        <end position="174"/>
    </location>
</feature>
<dbReference type="EC" id="2.7.7.50" evidence="12"/>
<dbReference type="PROSITE" id="PS50054">
    <property type="entry name" value="TYR_PHOSPHATASE_DUAL"/>
    <property type="match status" value="1"/>
</dbReference>
<dbReference type="GO" id="GO:0004721">
    <property type="term" value="F:phosphoprotein phosphatase activity"/>
    <property type="evidence" value="ECO:0007669"/>
    <property type="project" value="UniProtKB-UniRule"/>
</dbReference>
<dbReference type="InterPro" id="IPR016130">
    <property type="entry name" value="Tyr_Pase_AS"/>
</dbReference>
<proteinExistence type="inferred from homology"/>
<dbReference type="EMBL" id="HBUE01043046">
    <property type="protein sequence ID" value="CAG6461499.1"/>
    <property type="molecule type" value="Transcribed_RNA"/>
</dbReference>
<evidence type="ECO:0000256" key="16">
    <source>
        <dbReference type="SAM" id="MobiDB-lite"/>
    </source>
</evidence>
<reference evidence="19" key="1">
    <citation type="submission" date="2021-05" db="EMBL/GenBank/DDBJ databases">
        <authorList>
            <person name="Alioto T."/>
            <person name="Alioto T."/>
            <person name="Gomez Garrido J."/>
        </authorList>
    </citation>
    <scope>NUCLEOTIDE SEQUENCE</scope>
</reference>
<name>A0A8D8AQ51_CULPI</name>
<evidence type="ECO:0000256" key="6">
    <source>
        <dbReference type="ARBA" id="ARBA00022801"/>
    </source>
</evidence>
<evidence type="ECO:0000256" key="15">
    <source>
        <dbReference type="PIRSR" id="PIRSR036958-3"/>
    </source>
</evidence>
<dbReference type="SUPFAM" id="SSF56091">
    <property type="entry name" value="DNA ligase/mRNA capping enzyme, catalytic domain"/>
    <property type="match status" value="1"/>
</dbReference>
<evidence type="ECO:0000256" key="5">
    <source>
        <dbReference type="ARBA" id="ARBA00022741"/>
    </source>
</evidence>
<dbReference type="InterPro" id="IPR017074">
    <property type="entry name" value="mRNA_cap_enz_bifunc"/>
</dbReference>
<accession>A0A8D8AQ51</accession>
<comment type="similarity">
    <text evidence="12">In the C-terminal section; belongs to the eukaryotic GTase family.</text>
</comment>
<evidence type="ECO:0000256" key="3">
    <source>
        <dbReference type="ARBA" id="ARBA00022679"/>
    </source>
</evidence>
<keyword evidence="3 12" id="KW-0808">Transferase</keyword>
<dbReference type="PANTHER" id="PTHR10367:SF17">
    <property type="entry name" value="MRNA-CAPPING ENZYME"/>
    <property type="match status" value="1"/>
</dbReference>
<dbReference type="InterPro" id="IPR013846">
    <property type="entry name" value="mRNA_cap_enzyme_C"/>
</dbReference>
<evidence type="ECO:0000313" key="19">
    <source>
        <dbReference type="EMBL" id="CAG6461499.1"/>
    </source>
</evidence>
<evidence type="ECO:0000256" key="1">
    <source>
        <dbReference type="ARBA" id="ARBA00004123"/>
    </source>
</evidence>
<dbReference type="GO" id="GO:0004484">
    <property type="term" value="F:mRNA guanylyltransferase activity"/>
    <property type="evidence" value="ECO:0007669"/>
    <property type="project" value="UniProtKB-UniRule"/>
</dbReference>
<dbReference type="AlphaFoldDB" id="A0A8D8AQ51"/>
<dbReference type="InterPro" id="IPR020422">
    <property type="entry name" value="TYR_PHOSPHATASE_DUAL_dom"/>
</dbReference>
<dbReference type="FunFam" id="3.90.190.10:FF:000040">
    <property type="entry name" value="mRNA-capping enzyme"/>
    <property type="match status" value="1"/>
</dbReference>
<dbReference type="Gene3D" id="3.30.470.30">
    <property type="entry name" value="DNA ligase/mRNA capping enzyme"/>
    <property type="match status" value="1"/>
</dbReference>
<dbReference type="InterPro" id="IPR000387">
    <property type="entry name" value="Tyr_Pase_dom"/>
</dbReference>
<dbReference type="FunFam" id="3.30.470.30:FF:000040">
    <property type="entry name" value="mRNA-capping enzyme"/>
    <property type="match status" value="1"/>
</dbReference>
<evidence type="ECO:0000259" key="18">
    <source>
        <dbReference type="PROSITE" id="PS50056"/>
    </source>
</evidence>
<dbReference type="FunFam" id="2.40.50.140:FF:000291">
    <property type="entry name" value="mRNA-capping enzyme"/>
    <property type="match status" value="1"/>
</dbReference>
<dbReference type="GO" id="GO:0006370">
    <property type="term" value="P:7-methylguanosine mRNA capping"/>
    <property type="evidence" value="ECO:0007669"/>
    <property type="project" value="UniProtKB-UniRule"/>
</dbReference>
<keyword evidence="7" id="KW-0904">Protein phosphatase</keyword>
<dbReference type="InterPro" id="IPR001339">
    <property type="entry name" value="mRNA_cap_enzyme_adenylation"/>
</dbReference>
<keyword evidence="5 12" id="KW-0547">Nucleotide-binding</keyword>
<dbReference type="InterPro" id="IPR000340">
    <property type="entry name" value="Dual-sp_phosphatase_cat-dom"/>
</dbReference>
<evidence type="ECO:0000259" key="17">
    <source>
        <dbReference type="PROSITE" id="PS50054"/>
    </source>
</evidence>